<comment type="subcellular location">
    <subcellularLocation>
        <location evidence="1">Membrane</location>
        <topology evidence="1">Multi-pass membrane protein</topology>
    </subcellularLocation>
</comment>
<evidence type="ECO:0000256" key="4">
    <source>
        <dbReference type="ARBA" id="ARBA00022847"/>
    </source>
</evidence>
<reference evidence="9" key="1">
    <citation type="submission" date="2025-08" db="UniProtKB">
        <authorList>
            <consortium name="RefSeq"/>
        </authorList>
    </citation>
    <scope>IDENTIFICATION</scope>
    <source>
        <tissue evidence="9">Gonads</tissue>
    </source>
</reference>
<feature type="transmembrane region" description="Helical" evidence="7">
    <location>
        <begin position="281"/>
        <end position="302"/>
    </location>
</feature>
<keyword evidence="4" id="KW-0769">Symport</keyword>
<evidence type="ECO:0000313" key="9">
    <source>
        <dbReference type="RefSeq" id="XP_013417417.2"/>
    </source>
</evidence>
<keyword evidence="8" id="KW-1185">Reference proteome</keyword>
<dbReference type="PANTHER" id="PTHR10361">
    <property type="entry name" value="SODIUM-BILE ACID COTRANSPORTER"/>
    <property type="match status" value="1"/>
</dbReference>
<dbReference type="PANTHER" id="PTHR10361:SF28">
    <property type="entry name" value="P3 PROTEIN-RELATED"/>
    <property type="match status" value="1"/>
</dbReference>
<dbReference type="OrthoDB" id="203097at2759"/>
<name>A0A1S3K4G7_LINAN</name>
<dbReference type="GeneID" id="106178675"/>
<gene>
    <name evidence="9" type="primary">LOC106178675</name>
</gene>
<dbReference type="Gene3D" id="1.20.1530.20">
    <property type="match status" value="1"/>
</dbReference>
<comment type="similarity">
    <text evidence="2">Belongs to the bile acid:sodium symporter (BASS) (TC 2.A.28) family.</text>
</comment>
<evidence type="ECO:0000256" key="1">
    <source>
        <dbReference type="ARBA" id="ARBA00004141"/>
    </source>
</evidence>
<dbReference type="Proteomes" id="UP000085678">
    <property type="component" value="Unplaced"/>
</dbReference>
<evidence type="ECO:0000256" key="6">
    <source>
        <dbReference type="ARBA" id="ARBA00023136"/>
    </source>
</evidence>
<evidence type="ECO:0000256" key="3">
    <source>
        <dbReference type="ARBA" id="ARBA00022692"/>
    </source>
</evidence>
<keyword evidence="6 7" id="KW-0472">Membrane</keyword>
<dbReference type="RefSeq" id="XP_013417417.2">
    <property type="nucleotide sequence ID" value="XM_013561963.2"/>
</dbReference>
<evidence type="ECO:0000256" key="7">
    <source>
        <dbReference type="SAM" id="Phobius"/>
    </source>
</evidence>
<feature type="transmembrane region" description="Helical" evidence="7">
    <location>
        <begin position="183"/>
        <end position="204"/>
    </location>
</feature>
<dbReference type="Pfam" id="PF01758">
    <property type="entry name" value="SBF"/>
    <property type="match status" value="1"/>
</dbReference>
<dbReference type="GO" id="GO:0016020">
    <property type="term" value="C:membrane"/>
    <property type="evidence" value="ECO:0007669"/>
    <property type="project" value="UniProtKB-SubCell"/>
</dbReference>
<dbReference type="InParanoid" id="A0A1S3K4G7"/>
<feature type="transmembrane region" description="Helical" evidence="7">
    <location>
        <begin position="216"/>
        <end position="236"/>
    </location>
</feature>
<keyword evidence="3 7" id="KW-0812">Transmembrane</keyword>
<dbReference type="KEGG" id="lak:106178675"/>
<dbReference type="GO" id="GO:0008508">
    <property type="term" value="F:bile acid:sodium symporter activity"/>
    <property type="evidence" value="ECO:0007669"/>
    <property type="project" value="TreeGrafter"/>
</dbReference>
<evidence type="ECO:0000256" key="2">
    <source>
        <dbReference type="ARBA" id="ARBA00006528"/>
    </source>
</evidence>
<feature type="transmembrane region" description="Helical" evidence="7">
    <location>
        <begin position="27"/>
        <end position="46"/>
    </location>
</feature>
<feature type="transmembrane region" description="Helical" evidence="7">
    <location>
        <begin position="150"/>
        <end position="171"/>
    </location>
</feature>
<feature type="transmembrane region" description="Helical" evidence="7">
    <location>
        <begin position="118"/>
        <end position="138"/>
    </location>
</feature>
<accession>A0A1S3K4G7</accession>
<dbReference type="OMA" id="MEPPHAL"/>
<feature type="transmembrane region" description="Helical" evidence="7">
    <location>
        <begin position="58"/>
        <end position="77"/>
    </location>
</feature>
<evidence type="ECO:0000313" key="8">
    <source>
        <dbReference type="Proteomes" id="UP000085678"/>
    </source>
</evidence>
<keyword evidence="5 7" id="KW-1133">Transmembrane helix</keyword>
<dbReference type="InterPro" id="IPR038770">
    <property type="entry name" value="Na+/solute_symporter_sf"/>
</dbReference>
<proteinExistence type="inferred from homology"/>
<dbReference type="InterPro" id="IPR002657">
    <property type="entry name" value="BilAc:Na_symport/Acr3"/>
</dbReference>
<sequence length="344" mass="37928">MWNTSGDNHSQQTANHAVGILNAANPYIMNFLMFLMMFGMGCGVVLEDLKKHIKKPVSPAIGAVCQFVLMPLTAFWLAHALQLEPYQSLGLLIIAAAPGGTFSNIFTYWVGGDVSLSVFITTVSTTLAFGTMPLNLFIYSRFWEQKITAIPYVNITISLVLILIPAALGMVIRYKKEKLAKNLVKAGTVPALLAIVFSIALNIFLYSDIFASVWEVWLACILLCNIGVAQGFFVAFVCRRTQSERKTIALEMGFQNVPLCISLSATAFHDPTERATTVNVSLLYGLVLVVELLVVVAIYRLWKCVRPDAIVDEKVTGSLRWKNDTVTDTPVTSDRGTVNEAYEE</sequence>
<protein>
    <submittedName>
        <fullName evidence="9">Ileal sodium/bile acid cotransporter-like</fullName>
    </submittedName>
</protein>
<evidence type="ECO:0000256" key="5">
    <source>
        <dbReference type="ARBA" id="ARBA00022989"/>
    </source>
</evidence>
<dbReference type="InterPro" id="IPR004710">
    <property type="entry name" value="Bilac:Na_transpt"/>
</dbReference>
<dbReference type="AlphaFoldDB" id="A0A1S3K4G7"/>
<keyword evidence="4" id="KW-0813">Transport</keyword>
<organism evidence="8 9">
    <name type="scientific">Lingula anatina</name>
    <name type="common">Brachiopod</name>
    <name type="synonym">Lingula unguis</name>
    <dbReference type="NCBI Taxonomy" id="7574"/>
    <lineage>
        <taxon>Eukaryota</taxon>
        <taxon>Metazoa</taxon>
        <taxon>Spiralia</taxon>
        <taxon>Lophotrochozoa</taxon>
        <taxon>Brachiopoda</taxon>
        <taxon>Linguliformea</taxon>
        <taxon>Lingulata</taxon>
        <taxon>Lingulida</taxon>
        <taxon>Linguloidea</taxon>
        <taxon>Lingulidae</taxon>
        <taxon>Lingula</taxon>
    </lineage>
</organism>
<feature type="transmembrane region" description="Helical" evidence="7">
    <location>
        <begin position="89"/>
        <end position="111"/>
    </location>
</feature>